<organism evidence="2 3">
    <name type="scientific">Chryseobacterium cucumeris</name>
    <dbReference type="NCBI Taxonomy" id="1813611"/>
    <lineage>
        <taxon>Bacteria</taxon>
        <taxon>Pseudomonadati</taxon>
        <taxon>Bacteroidota</taxon>
        <taxon>Flavobacteriia</taxon>
        <taxon>Flavobacteriales</taxon>
        <taxon>Weeksellaceae</taxon>
        <taxon>Chryseobacterium group</taxon>
        <taxon>Chryseobacterium</taxon>
    </lineage>
</organism>
<gene>
    <name evidence="2" type="ORF">EGI15_13815</name>
</gene>
<dbReference type="EMBL" id="RJTW01000007">
    <property type="protein sequence ID" value="ROH89771.1"/>
    <property type="molecule type" value="Genomic_DNA"/>
</dbReference>
<dbReference type="Proteomes" id="UP000281899">
    <property type="component" value="Unassembled WGS sequence"/>
</dbReference>
<keyword evidence="1" id="KW-0732">Signal</keyword>
<comment type="caution">
    <text evidence="2">The sequence shown here is derived from an EMBL/GenBank/DDBJ whole genome shotgun (WGS) entry which is preliminary data.</text>
</comment>
<name>A0ABX9X4F7_9FLAO</name>
<evidence type="ECO:0000313" key="2">
    <source>
        <dbReference type="EMBL" id="ROH89771.1"/>
    </source>
</evidence>
<feature type="chain" id="PRO_5045699052" evidence="1">
    <location>
        <begin position="24"/>
        <end position="137"/>
    </location>
</feature>
<protein>
    <submittedName>
        <fullName evidence="2">Uncharacterized protein</fullName>
    </submittedName>
</protein>
<evidence type="ECO:0000313" key="3">
    <source>
        <dbReference type="Proteomes" id="UP000281899"/>
    </source>
</evidence>
<evidence type="ECO:0000256" key="1">
    <source>
        <dbReference type="SAM" id="SignalP"/>
    </source>
</evidence>
<reference evidence="2 3" key="1">
    <citation type="submission" date="2018-11" db="EMBL/GenBank/DDBJ databases">
        <title>Proposal to divide the Flavobacteriaceae and reorganize its genera based on Amino Acid Identity values calculated from whole genome sequences.</title>
        <authorList>
            <person name="Nicholson A.C."/>
            <person name="Gulvik C.A."/>
            <person name="Whitney A.M."/>
            <person name="Humrighouse B.W."/>
            <person name="Bell M."/>
            <person name="Holmes B."/>
            <person name="Steigerwalt A."/>
            <person name="Villarma A."/>
            <person name="Sheth M."/>
            <person name="Batra D."/>
            <person name="Pryor J."/>
            <person name="Bernardet J.-F."/>
            <person name="Hugo C."/>
            <person name="Kampfer P."/>
            <person name="Newman J."/>
            <person name="Mcquiston J.R."/>
        </authorList>
    </citation>
    <scope>NUCLEOTIDE SEQUENCE [LARGE SCALE GENOMIC DNA]</scope>
    <source>
        <strain evidence="2 3">G0235</strain>
    </source>
</reference>
<sequence>MKKIHIFLIFTLFSLLITNKLSAQLDTLNYLKQFEANKANYINQPFSKLLNDMTQIQPKTIWSYSGGRVKTKTIGSRLKFSTMDLSFNNVITLLVYWQDPIPRDQTKYYEQKNSFYFTSEEKNFYGSKIVKDVIVYR</sequence>
<feature type="signal peptide" evidence="1">
    <location>
        <begin position="1"/>
        <end position="23"/>
    </location>
</feature>
<accession>A0ABX9X4F7</accession>
<proteinExistence type="predicted"/>
<keyword evidence="3" id="KW-1185">Reference proteome</keyword>